<reference evidence="4" key="1">
    <citation type="submission" date="2014-10" db="EMBL/GenBank/DDBJ databases">
        <title>Genome sequencing of Vitellibacter sp. D-24.</title>
        <authorList>
            <person name="Thevarajoo S."/>
            <person name="Selvaratnam C."/>
            <person name="Goh K.M."/>
            <person name="Chong C.S."/>
        </authorList>
    </citation>
    <scope>NUCLEOTIDE SEQUENCE [LARGE SCALE GENOMIC DNA]</scope>
    <source>
        <strain evidence="4">D-24</strain>
    </source>
</reference>
<dbReference type="PATRIC" id="fig|1548749.3.peg.2376"/>
<gene>
    <name evidence="3" type="ORF">LS48_11325</name>
</gene>
<dbReference type="PANTHER" id="PTHR22911">
    <property type="entry name" value="ACYL-MALONYL CONDENSING ENZYME-RELATED"/>
    <property type="match status" value="1"/>
</dbReference>
<keyword evidence="1" id="KW-1133">Transmembrane helix</keyword>
<dbReference type="AlphaFoldDB" id="A0A137RFS0"/>
<feature type="transmembrane region" description="Helical" evidence="1">
    <location>
        <begin position="143"/>
        <end position="163"/>
    </location>
</feature>
<dbReference type="InterPro" id="IPR000620">
    <property type="entry name" value="EamA_dom"/>
</dbReference>
<feature type="transmembrane region" description="Helical" evidence="1">
    <location>
        <begin position="37"/>
        <end position="54"/>
    </location>
</feature>
<dbReference type="STRING" id="1548749.LS48_11325"/>
<keyword evidence="1" id="KW-0812">Transmembrane</keyword>
<proteinExistence type="predicted"/>
<dbReference type="PANTHER" id="PTHR22911:SF79">
    <property type="entry name" value="MOBA-LIKE NTP TRANSFERASE DOMAIN-CONTAINING PROTEIN"/>
    <property type="match status" value="1"/>
</dbReference>
<dbReference type="SUPFAM" id="SSF103481">
    <property type="entry name" value="Multidrug resistance efflux transporter EmrE"/>
    <property type="match status" value="2"/>
</dbReference>
<protein>
    <submittedName>
        <fullName evidence="3">Permease</fullName>
    </submittedName>
</protein>
<sequence>MRNDKLLNYLHLHFIVFIWGFTAVLGALISLEAIPLVWYRMLLAAGFVFLFLIFKKENLRFSLRTLGKFCFAGILIALHWLTFFGAIKASNVSVTLAVLSTGAFFASLLEPLLYGRKIILYEVLFGLIVVVGLYIIFDVEASYTLGIILALISAFLSALFSVINGKFVLQHKASAISFYELLFGVIGISIYLAFAGKFTTEFFTVSAHDWIYLIILASACTAYAFIASIHVMKWISPYTVMLTINMEPVYGIILALIVLGDSENMSPQFYYGALIILLTVIANGIIKITQERKRRRLHNT</sequence>
<evidence type="ECO:0000256" key="1">
    <source>
        <dbReference type="SAM" id="Phobius"/>
    </source>
</evidence>
<dbReference type="EMBL" id="JRWG01000007">
    <property type="protein sequence ID" value="KXN98348.1"/>
    <property type="molecule type" value="Genomic_DNA"/>
</dbReference>
<dbReference type="Pfam" id="PF00892">
    <property type="entry name" value="EamA"/>
    <property type="match status" value="2"/>
</dbReference>
<evidence type="ECO:0000259" key="2">
    <source>
        <dbReference type="Pfam" id="PF00892"/>
    </source>
</evidence>
<feature type="transmembrane region" description="Helical" evidence="1">
    <location>
        <begin position="66"/>
        <end position="87"/>
    </location>
</feature>
<dbReference type="InterPro" id="IPR037185">
    <property type="entry name" value="EmrE-like"/>
</dbReference>
<keyword evidence="4" id="KW-1185">Reference proteome</keyword>
<feature type="transmembrane region" description="Helical" evidence="1">
    <location>
        <begin position="269"/>
        <end position="286"/>
    </location>
</feature>
<dbReference type="Proteomes" id="UP000070138">
    <property type="component" value="Unassembled WGS sequence"/>
</dbReference>
<dbReference type="GO" id="GO:0016020">
    <property type="term" value="C:membrane"/>
    <property type="evidence" value="ECO:0007669"/>
    <property type="project" value="InterPro"/>
</dbReference>
<evidence type="ECO:0000313" key="3">
    <source>
        <dbReference type="EMBL" id="KXN98348.1"/>
    </source>
</evidence>
<feature type="transmembrane region" description="Helical" evidence="1">
    <location>
        <begin position="175"/>
        <end position="198"/>
    </location>
</feature>
<evidence type="ECO:0000313" key="4">
    <source>
        <dbReference type="Proteomes" id="UP000070138"/>
    </source>
</evidence>
<reference evidence="3 4" key="2">
    <citation type="journal article" date="2016" name="Int. J. Syst. Evol. Microbiol.">
        <title>Vitellibacter aquimaris sp. nov., a marine bacterium isolated from seawater.</title>
        <authorList>
            <person name="Thevarajoo S."/>
            <person name="Selvaratnam C."/>
            <person name="Goh K.M."/>
            <person name="Hong K.W."/>
            <person name="Chan X.Y."/>
            <person name="Chan K.G."/>
            <person name="Chong C.S."/>
        </authorList>
    </citation>
    <scope>NUCLEOTIDE SEQUENCE [LARGE SCALE GENOMIC DNA]</scope>
    <source>
        <strain evidence="3 4">D-24</strain>
    </source>
</reference>
<dbReference type="RefSeq" id="WP_062622637.1">
    <property type="nucleotide sequence ID" value="NZ_JRWG01000007.1"/>
</dbReference>
<feature type="transmembrane region" description="Helical" evidence="1">
    <location>
        <begin position="238"/>
        <end position="257"/>
    </location>
</feature>
<feature type="domain" description="EamA" evidence="2">
    <location>
        <begin position="145"/>
        <end position="281"/>
    </location>
</feature>
<name>A0A137RFS0_9FLAO</name>
<keyword evidence="1" id="KW-0472">Membrane</keyword>
<feature type="transmembrane region" description="Helical" evidence="1">
    <location>
        <begin position="93"/>
        <end position="112"/>
    </location>
</feature>
<feature type="transmembrane region" description="Helical" evidence="1">
    <location>
        <begin position="12"/>
        <end position="31"/>
    </location>
</feature>
<feature type="domain" description="EamA" evidence="2">
    <location>
        <begin position="15"/>
        <end position="137"/>
    </location>
</feature>
<organism evidence="3 4">
    <name type="scientific">Aequorivita aquimaris</name>
    <dbReference type="NCBI Taxonomy" id="1548749"/>
    <lineage>
        <taxon>Bacteria</taxon>
        <taxon>Pseudomonadati</taxon>
        <taxon>Bacteroidota</taxon>
        <taxon>Flavobacteriia</taxon>
        <taxon>Flavobacteriales</taxon>
        <taxon>Flavobacteriaceae</taxon>
        <taxon>Aequorivita</taxon>
    </lineage>
</organism>
<comment type="caution">
    <text evidence="3">The sequence shown here is derived from an EMBL/GenBank/DDBJ whole genome shotgun (WGS) entry which is preliminary data.</text>
</comment>
<dbReference type="OrthoDB" id="9150437at2"/>
<accession>A0A137RFS0</accession>
<feature type="transmembrane region" description="Helical" evidence="1">
    <location>
        <begin position="119"/>
        <end position="137"/>
    </location>
</feature>
<feature type="transmembrane region" description="Helical" evidence="1">
    <location>
        <begin position="210"/>
        <end position="231"/>
    </location>
</feature>